<dbReference type="OrthoDB" id="3945418at2759"/>
<protein>
    <recommendedName>
        <fullName evidence="18">Cytochrome P450</fullName>
    </recommendedName>
</protein>
<dbReference type="PRINTS" id="PR00385">
    <property type="entry name" value="P450"/>
</dbReference>
<dbReference type="GO" id="GO:0005789">
    <property type="term" value="C:endoplasmic reticulum membrane"/>
    <property type="evidence" value="ECO:0007669"/>
    <property type="project" value="InterPro"/>
</dbReference>
<keyword evidence="6 15" id="KW-0812">Transmembrane</keyword>
<dbReference type="Pfam" id="PF00067">
    <property type="entry name" value="p450"/>
    <property type="match status" value="1"/>
</dbReference>
<accession>A0A7R9BDU2</accession>
<name>A0A7R9BDU2_9CRUS</name>
<dbReference type="EMBL" id="CAJPEX010000126">
    <property type="protein sequence ID" value="CAG0913556.1"/>
    <property type="molecule type" value="Genomic_DNA"/>
</dbReference>
<evidence type="ECO:0000256" key="4">
    <source>
        <dbReference type="ARBA" id="ARBA00010617"/>
    </source>
</evidence>
<dbReference type="GO" id="GO:0005506">
    <property type="term" value="F:iron ion binding"/>
    <property type="evidence" value="ECO:0007669"/>
    <property type="project" value="InterPro"/>
</dbReference>
<evidence type="ECO:0000256" key="13">
    <source>
        <dbReference type="PIRSR" id="PIRSR602401-1"/>
    </source>
</evidence>
<keyword evidence="8 15" id="KW-1133">Transmembrane helix</keyword>
<evidence type="ECO:0008006" key="18">
    <source>
        <dbReference type="Google" id="ProtNLM"/>
    </source>
</evidence>
<feature type="binding site" description="axial binding residue" evidence="13">
    <location>
        <position position="311"/>
    </location>
    <ligand>
        <name>heme</name>
        <dbReference type="ChEBI" id="CHEBI:30413"/>
    </ligand>
    <ligandPart>
        <name>Fe</name>
        <dbReference type="ChEBI" id="CHEBI:18248"/>
    </ligandPart>
</feature>
<evidence type="ECO:0000256" key="6">
    <source>
        <dbReference type="ARBA" id="ARBA00022692"/>
    </source>
</evidence>
<keyword evidence="17" id="KW-1185">Reference proteome</keyword>
<dbReference type="InterPro" id="IPR001128">
    <property type="entry name" value="Cyt_P450"/>
</dbReference>
<dbReference type="InterPro" id="IPR050479">
    <property type="entry name" value="CYP11_CYP27_families"/>
</dbReference>
<reference evidence="16" key="1">
    <citation type="submission" date="2020-11" db="EMBL/GenBank/DDBJ databases">
        <authorList>
            <person name="Tran Van P."/>
        </authorList>
    </citation>
    <scope>NUCLEOTIDE SEQUENCE</scope>
</reference>
<evidence type="ECO:0000256" key="3">
    <source>
        <dbReference type="ARBA" id="ARBA00007649"/>
    </source>
</evidence>
<evidence type="ECO:0000256" key="1">
    <source>
        <dbReference type="ARBA" id="ARBA00001971"/>
    </source>
</evidence>
<dbReference type="Proteomes" id="UP000678499">
    <property type="component" value="Unassembled WGS sequence"/>
</dbReference>
<dbReference type="GO" id="GO:2000303">
    <property type="term" value="P:regulation of ceramide biosynthetic process"/>
    <property type="evidence" value="ECO:0007669"/>
    <property type="project" value="UniProtKB-ARBA"/>
</dbReference>
<dbReference type="PRINTS" id="PR00463">
    <property type="entry name" value="EP450I"/>
</dbReference>
<keyword evidence="11 14" id="KW-0503">Monooxygenase</keyword>
<comment type="similarity">
    <text evidence="3">Belongs to the ORM family.</text>
</comment>
<dbReference type="GO" id="GO:0016705">
    <property type="term" value="F:oxidoreductase activity, acting on paired donors, with incorporation or reduction of molecular oxygen"/>
    <property type="evidence" value="ECO:0007669"/>
    <property type="project" value="InterPro"/>
</dbReference>
<dbReference type="CDD" id="cd11054">
    <property type="entry name" value="CYP24A1-like"/>
    <property type="match status" value="1"/>
</dbReference>
<evidence type="ECO:0000313" key="17">
    <source>
        <dbReference type="Proteomes" id="UP000678499"/>
    </source>
</evidence>
<keyword evidence="7 13" id="KW-0479">Metal-binding</keyword>
<evidence type="ECO:0000256" key="10">
    <source>
        <dbReference type="ARBA" id="ARBA00023004"/>
    </source>
</evidence>
<dbReference type="GO" id="GO:0020037">
    <property type="term" value="F:heme binding"/>
    <property type="evidence" value="ECO:0007669"/>
    <property type="project" value="InterPro"/>
</dbReference>
<dbReference type="InterPro" id="IPR017972">
    <property type="entry name" value="Cyt_P450_CS"/>
</dbReference>
<keyword evidence="5 13" id="KW-0349">Heme</keyword>
<dbReference type="AlphaFoldDB" id="A0A7R9BDU2"/>
<sequence>MMMRPKEVRHFLPLVAGVVDDFVDRLGSKIDPVTQQVSLLRDEIAKWSLESSAMVCFEKRLGCFDGGSGETWAGKMVEANKQIFLLSGLLKFSLPLYKHFGTPKWKEIVRHEDFFYAEAMRLVRETISKIRDAVDKESLEEGQYSFMTYLLSRGELQEKDVFILTLSLFADGLSTTTPAALYNLYCLAANPEAQEKLKSEIREKVKGEVTSETVENLPYLKACVKEAFRLYPVGTEVSRVIQQDLVLSGFHVPAGTHVDLSPSVHFLSEEHFEDAAKFVPERWLRDKSYSTPKANAHPYLLTPFGFGTRMCAGRRFAEQDLYLLLIKVLQKYDLSYPTDEPELGQKYMTLLFPDRPVRVLFSRKHSETNPNAMWLSGRGMWFTYVFGVFALHIFLLSIPFLSIPWAWTLTNITHDIAMFVFLHTVRGVPWMTLTQGKESSMTHWDQIDYGEQFTASKKFITVIPIVLYILTSYYTNYDSFHCFVNFMALLLVLVPKLQSWQQNPKQL</sequence>
<evidence type="ECO:0000256" key="15">
    <source>
        <dbReference type="SAM" id="Phobius"/>
    </source>
</evidence>
<evidence type="ECO:0000313" key="16">
    <source>
        <dbReference type="EMBL" id="CAD7273404.1"/>
    </source>
</evidence>
<dbReference type="InterPro" id="IPR002401">
    <property type="entry name" value="Cyt_P450_E_grp-I"/>
</dbReference>
<dbReference type="InterPro" id="IPR007203">
    <property type="entry name" value="ORMDL"/>
</dbReference>
<evidence type="ECO:0000256" key="14">
    <source>
        <dbReference type="RuleBase" id="RU000461"/>
    </source>
</evidence>
<dbReference type="Pfam" id="PF04061">
    <property type="entry name" value="ORMDL"/>
    <property type="match status" value="1"/>
</dbReference>
<keyword evidence="12 15" id="KW-0472">Membrane</keyword>
<keyword evidence="9 14" id="KW-0560">Oxidoreductase</keyword>
<comment type="subcellular location">
    <subcellularLocation>
        <location evidence="2">Membrane</location>
        <topology evidence="2">Multi-pass membrane protein</topology>
    </subcellularLocation>
</comment>
<dbReference type="PROSITE" id="PS00086">
    <property type="entry name" value="CYTOCHROME_P450"/>
    <property type="match status" value="1"/>
</dbReference>
<organism evidence="16">
    <name type="scientific">Notodromas monacha</name>
    <dbReference type="NCBI Taxonomy" id="399045"/>
    <lineage>
        <taxon>Eukaryota</taxon>
        <taxon>Metazoa</taxon>
        <taxon>Ecdysozoa</taxon>
        <taxon>Arthropoda</taxon>
        <taxon>Crustacea</taxon>
        <taxon>Oligostraca</taxon>
        <taxon>Ostracoda</taxon>
        <taxon>Podocopa</taxon>
        <taxon>Podocopida</taxon>
        <taxon>Cypridocopina</taxon>
        <taxon>Cypridoidea</taxon>
        <taxon>Cyprididae</taxon>
        <taxon>Notodromas</taxon>
    </lineage>
</organism>
<feature type="transmembrane region" description="Helical" evidence="15">
    <location>
        <begin position="381"/>
        <end position="404"/>
    </location>
</feature>
<evidence type="ECO:0000256" key="2">
    <source>
        <dbReference type="ARBA" id="ARBA00004141"/>
    </source>
</evidence>
<dbReference type="GO" id="GO:0004497">
    <property type="term" value="F:monooxygenase activity"/>
    <property type="evidence" value="ECO:0007669"/>
    <property type="project" value="UniProtKB-KW"/>
</dbReference>
<dbReference type="Gene3D" id="1.10.630.10">
    <property type="entry name" value="Cytochrome P450"/>
    <property type="match status" value="1"/>
</dbReference>
<feature type="transmembrane region" description="Helical" evidence="15">
    <location>
        <begin position="455"/>
        <end position="474"/>
    </location>
</feature>
<dbReference type="EMBL" id="OA882163">
    <property type="protein sequence ID" value="CAD7273404.1"/>
    <property type="molecule type" value="Genomic_DNA"/>
</dbReference>
<comment type="similarity">
    <text evidence="4 14">Belongs to the cytochrome P450 family.</text>
</comment>
<evidence type="ECO:0000256" key="12">
    <source>
        <dbReference type="ARBA" id="ARBA00023136"/>
    </source>
</evidence>
<keyword evidence="10 13" id="KW-0408">Iron</keyword>
<dbReference type="InterPro" id="IPR036396">
    <property type="entry name" value="Cyt_P450_sf"/>
</dbReference>
<dbReference type="PANTHER" id="PTHR24279:SF120">
    <property type="entry name" value="CYTOCHROME P450"/>
    <property type="match status" value="1"/>
</dbReference>
<comment type="cofactor">
    <cofactor evidence="1 13">
        <name>heme</name>
        <dbReference type="ChEBI" id="CHEBI:30413"/>
    </cofactor>
</comment>
<evidence type="ECO:0000256" key="11">
    <source>
        <dbReference type="ARBA" id="ARBA00023033"/>
    </source>
</evidence>
<dbReference type="PANTHER" id="PTHR24279">
    <property type="entry name" value="CYTOCHROME P450"/>
    <property type="match status" value="1"/>
</dbReference>
<dbReference type="SUPFAM" id="SSF48264">
    <property type="entry name" value="Cytochrome P450"/>
    <property type="match status" value="1"/>
</dbReference>
<proteinExistence type="inferred from homology"/>
<evidence type="ECO:0000256" key="7">
    <source>
        <dbReference type="ARBA" id="ARBA00022723"/>
    </source>
</evidence>
<evidence type="ECO:0000256" key="9">
    <source>
        <dbReference type="ARBA" id="ARBA00023002"/>
    </source>
</evidence>
<gene>
    <name evidence="16" type="ORF">NMOB1V02_LOCUS1295</name>
</gene>
<evidence type="ECO:0000256" key="8">
    <source>
        <dbReference type="ARBA" id="ARBA00022989"/>
    </source>
</evidence>
<evidence type="ECO:0000256" key="5">
    <source>
        <dbReference type="ARBA" id="ARBA00022617"/>
    </source>
</evidence>